<accession>A0A317W9N1</accession>
<evidence type="ECO:0000256" key="3">
    <source>
        <dbReference type="RuleBase" id="RU000363"/>
    </source>
</evidence>
<reference evidence="6 7" key="1">
    <citation type="submission" date="2016-12" db="EMBL/GenBank/DDBJ databases">
        <title>The genomes of Aspergillus section Nigri reveals drivers in fungal speciation.</title>
        <authorList>
            <consortium name="DOE Joint Genome Institute"/>
            <person name="Vesth T.C."/>
            <person name="Nybo J."/>
            <person name="Theobald S."/>
            <person name="Brandl J."/>
            <person name="Frisvad J.C."/>
            <person name="Nielsen K.F."/>
            <person name="Lyhne E.K."/>
            <person name="Kogle M.E."/>
            <person name="Kuo A."/>
            <person name="Riley R."/>
            <person name="Clum A."/>
            <person name="Nolan M."/>
            <person name="Lipzen A."/>
            <person name="Salamov A."/>
            <person name="Henrissat B."/>
            <person name="Wiebenga A."/>
            <person name="De Vries R.P."/>
            <person name="Grigoriev I.V."/>
            <person name="Mortensen U.H."/>
            <person name="Andersen M.R."/>
            <person name="Baker S.E."/>
        </authorList>
    </citation>
    <scope>NUCLEOTIDE SEQUENCE [LARGE SCALE GENOMIC DNA]</scope>
    <source>
        <strain evidence="6 7">CBS 117.55</strain>
    </source>
</reference>
<dbReference type="PRINTS" id="PR00081">
    <property type="entry name" value="GDHRDH"/>
</dbReference>
<dbReference type="Proteomes" id="UP000247233">
    <property type="component" value="Unassembled WGS sequence"/>
</dbReference>
<dbReference type="OrthoDB" id="37659at2759"/>
<dbReference type="Pfam" id="PF00106">
    <property type="entry name" value="adh_short"/>
    <property type="match status" value="1"/>
</dbReference>
<evidence type="ECO:0000256" key="4">
    <source>
        <dbReference type="SAM" id="MobiDB-lite"/>
    </source>
</evidence>
<dbReference type="EMBL" id="MSFL01000012">
    <property type="protein sequence ID" value="PWY82027.1"/>
    <property type="molecule type" value="Genomic_DNA"/>
</dbReference>
<feature type="compositionally biased region" description="Basic and acidic residues" evidence="4">
    <location>
        <begin position="263"/>
        <end position="275"/>
    </location>
</feature>
<dbReference type="GeneID" id="37068836"/>
<dbReference type="InterPro" id="IPR036291">
    <property type="entry name" value="NAD(P)-bd_dom_sf"/>
</dbReference>
<dbReference type="PRINTS" id="PR00080">
    <property type="entry name" value="SDRFAMILY"/>
</dbReference>
<sequence>MSSDPVNNISCALVTGAGGGIGKAIARYLITRGKKVILAGRTEANLVATAREIGASAYGVLDVGIPGDIAPFVQRLVTEHPDLDCLVNNAGVQRHLDIVHGDVDDFLSRADQEIDINVRGTRNLTQRLLSHLRWKPHAMIVNLSSIVAFVPFRLVNPVYNGTKGWVHLWTMNLRAALARAGSNIHVVEIAPPTVGTDLHREAPDPDDNKKDKNLRSAPFPSIKSSIELPHQDIHKQSQPPQLRSERSPLATRDIAAGNIPDARPSKELRRVERQSGSKAGRRLRPEGQGCIWATLMRLDRTQLKGESCLIGDLA</sequence>
<comment type="similarity">
    <text evidence="1 3">Belongs to the short-chain dehydrogenases/reductases (SDR) family.</text>
</comment>
<gene>
    <name evidence="6" type="ORF">BO70DRAFT_396319</name>
</gene>
<dbReference type="Gene3D" id="3.40.50.720">
    <property type="entry name" value="NAD(P)-binding Rossmann-like Domain"/>
    <property type="match status" value="1"/>
</dbReference>
<dbReference type="InterPro" id="IPR002347">
    <property type="entry name" value="SDR_fam"/>
</dbReference>
<dbReference type="RefSeq" id="XP_025399292.1">
    <property type="nucleotide sequence ID" value="XM_025546599.1"/>
</dbReference>
<feature type="domain" description="Ketoreductase" evidence="5">
    <location>
        <begin position="10"/>
        <end position="301"/>
    </location>
</feature>
<feature type="compositionally biased region" description="Basic and acidic residues" evidence="4">
    <location>
        <begin position="197"/>
        <end position="214"/>
    </location>
</feature>
<dbReference type="VEuPathDB" id="FungiDB:BO70DRAFT_396319"/>
<dbReference type="GO" id="GO:0016491">
    <property type="term" value="F:oxidoreductase activity"/>
    <property type="evidence" value="ECO:0007669"/>
    <property type="project" value="UniProtKB-KW"/>
</dbReference>
<evidence type="ECO:0000256" key="1">
    <source>
        <dbReference type="ARBA" id="ARBA00006484"/>
    </source>
</evidence>
<evidence type="ECO:0000313" key="7">
    <source>
        <dbReference type="Proteomes" id="UP000247233"/>
    </source>
</evidence>
<keyword evidence="7" id="KW-1185">Reference proteome</keyword>
<dbReference type="SUPFAM" id="SSF51735">
    <property type="entry name" value="NAD(P)-binding Rossmann-fold domains"/>
    <property type="match status" value="1"/>
</dbReference>
<comment type="caution">
    <text evidence="6">The sequence shown here is derived from an EMBL/GenBank/DDBJ whole genome shotgun (WGS) entry which is preliminary data.</text>
</comment>
<dbReference type="InterPro" id="IPR057326">
    <property type="entry name" value="KR_dom"/>
</dbReference>
<dbReference type="STRING" id="1448321.A0A317W9N1"/>
<dbReference type="PANTHER" id="PTHR44196:SF1">
    <property type="entry name" value="DEHYDROGENASE_REDUCTASE SDR FAMILY MEMBER 7B"/>
    <property type="match status" value="1"/>
</dbReference>
<name>A0A317W9N1_9EURO</name>
<evidence type="ECO:0000259" key="5">
    <source>
        <dbReference type="SMART" id="SM00822"/>
    </source>
</evidence>
<dbReference type="SMART" id="SM00822">
    <property type="entry name" value="PKS_KR"/>
    <property type="match status" value="1"/>
</dbReference>
<organism evidence="6 7">
    <name type="scientific">Aspergillus heteromorphus CBS 117.55</name>
    <dbReference type="NCBI Taxonomy" id="1448321"/>
    <lineage>
        <taxon>Eukaryota</taxon>
        <taxon>Fungi</taxon>
        <taxon>Dikarya</taxon>
        <taxon>Ascomycota</taxon>
        <taxon>Pezizomycotina</taxon>
        <taxon>Eurotiomycetes</taxon>
        <taxon>Eurotiomycetidae</taxon>
        <taxon>Eurotiales</taxon>
        <taxon>Aspergillaceae</taxon>
        <taxon>Aspergillus</taxon>
        <taxon>Aspergillus subgen. Circumdati</taxon>
    </lineage>
</organism>
<keyword evidence="2" id="KW-0560">Oxidoreductase</keyword>
<feature type="region of interest" description="Disordered" evidence="4">
    <location>
        <begin position="195"/>
        <end position="283"/>
    </location>
</feature>
<evidence type="ECO:0000313" key="6">
    <source>
        <dbReference type="EMBL" id="PWY82027.1"/>
    </source>
</evidence>
<dbReference type="GO" id="GO:0016020">
    <property type="term" value="C:membrane"/>
    <property type="evidence" value="ECO:0007669"/>
    <property type="project" value="TreeGrafter"/>
</dbReference>
<proteinExistence type="inferred from homology"/>
<evidence type="ECO:0000256" key="2">
    <source>
        <dbReference type="ARBA" id="ARBA00023002"/>
    </source>
</evidence>
<dbReference type="PANTHER" id="PTHR44196">
    <property type="entry name" value="DEHYDROGENASE/REDUCTASE SDR FAMILY MEMBER 7B"/>
    <property type="match status" value="1"/>
</dbReference>
<protein>
    <submittedName>
        <fullName evidence="6">NAD(P)-binding protein</fullName>
    </submittedName>
</protein>
<dbReference type="AlphaFoldDB" id="A0A317W9N1"/>